<comment type="similarity">
    <text evidence="2">Belongs to the membrane fusion protein (MFP) (TC 8.A.1) family.</text>
</comment>
<evidence type="ECO:0000256" key="4">
    <source>
        <dbReference type="ARBA" id="ARBA00022692"/>
    </source>
</evidence>
<gene>
    <name evidence="8" type="ORF">I5803_14225</name>
</gene>
<dbReference type="GO" id="GO:0009306">
    <property type="term" value="P:protein secretion"/>
    <property type="evidence" value="ECO:0007669"/>
    <property type="project" value="InterPro"/>
</dbReference>
<dbReference type="RefSeq" id="WP_196987000.1">
    <property type="nucleotide sequence ID" value="NZ_JADWYS010000001.1"/>
</dbReference>
<evidence type="ECO:0000256" key="6">
    <source>
        <dbReference type="ARBA" id="ARBA00023136"/>
    </source>
</evidence>
<evidence type="ECO:0000256" key="3">
    <source>
        <dbReference type="ARBA" id="ARBA00022448"/>
    </source>
</evidence>
<dbReference type="Proteomes" id="UP000651050">
    <property type="component" value="Unassembled WGS sequence"/>
</dbReference>
<dbReference type="AlphaFoldDB" id="A0A931H611"/>
<keyword evidence="6" id="KW-0472">Membrane</keyword>
<evidence type="ECO:0000256" key="2">
    <source>
        <dbReference type="ARBA" id="ARBA00009477"/>
    </source>
</evidence>
<name>A0A931H611_9BURK</name>
<dbReference type="PANTHER" id="PTHR30386:SF27">
    <property type="entry name" value="MEMBRANE FUSION PROTEIN (MFP) FAMILY PROTEIN"/>
    <property type="match status" value="1"/>
</dbReference>
<evidence type="ECO:0000313" key="9">
    <source>
        <dbReference type="Proteomes" id="UP000651050"/>
    </source>
</evidence>
<sequence length="254" mass="27127">MAAEASCPLGFTEGPIPLATVTTGNGRASLTPLQIAEQVASEWVVVAHQENTATGFSGTAFRNITTPEQVISFSSTEFVDDDARDNQAMQLDASLSSATIPSMFERSSNQVAHSSVLNDFQGFAEGDVLEHAIPSLASALGVGLEVTMENKDVGFVNAGQEAEIKLETFPFTRYGTVGATVSRVSADAVNDEKRGALFQATLALKATQIDVDGKSIRLQPGMNLTAEIKTGERRVIEFLFSPIQRTGNKGLRER</sequence>
<dbReference type="Pfam" id="PF26002">
    <property type="entry name" value="Beta-barrel_AprE"/>
    <property type="match status" value="1"/>
</dbReference>
<proteinExistence type="inferred from homology"/>
<dbReference type="InterPro" id="IPR050739">
    <property type="entry name" value="MFP"/>
</dbReference>
<keyword evidence="3" id="KW-0813">Transport</keyword>
<dbReference type="Gene3D" id="2.40.30.170">
    <property type="match status" value="1"/>
</dbReference>
<keyword evidence="9" id="KW-1185">Reference proteome</keyword>
<dbReference type="EMBL" id="JADWYS010000001">
    <property type="protein sequence ID" value="MBG9389188.1"/>
    <property type="molecule type" value="Genomic_DNA"/>
</dbReference>
<organism evidence="8 9">
    <name type="scientific">Caenimonas aquaedulcis</name>
    <dbReference type="NCBI Taxonomy" id="2793270"/>
    <lineage>
        <taxon>Bacteria</taxon>
        <taxon>Pseudomonadati</taxon>
        <taxon>Pseudomonadota</taxon>
        <taxon>Betaproteobacteria</taxon>
        <taxon>Burkholderiales</taxon>
        <taxon>Comamonadaceae</taxon>
        <taxon>Caenimonas</taxon>
    </lineage>
</organism>
<protein>
    <submittedName>
        <fullName evidence="8">HlyD family secretion protein</fullName>
    </submittedName>
</protein>
<evidence type="ECO:0000313" key="8">
    <source>
        <dbReference type="EMBL" id="MBG9389188.1"/>
    </source>
</evidence>
<evidence type="ECO:0000256" key="5">
    <source>
        <dbReference type="ARBA" id="ARBA00022989"/>
    </source>
</evidence>
<dbReference type="PROSITE" id="PS00543">
    <property type="entry name" value="HLYD_FAMILY"/>
    <property type="match status" value="1"/>
</dbReference>
<evidence type="ECO:0000256" key="1">
    <source>
        <dbReference type="ARBA" id="ARBA00004167"/>
    </source>
</evidence>
<dbReference type="InterPro" id="IPR058982">
    <property type="entry name" value="Beta-barrel_AprE"/>
</dbReference>
<accession>A0A931H611</accession>
<dbReference type="PANTHER" id="PTHR30386">
    <property type="entry name" value="MEMBRANE FUSION SUBUNIT OF EMRAB-TOLC MULTIDRUG EFFLUX PUMP"/>
    <property type="match status" value="1"/>
</dbReference>
<keyword evidence="4" id="KW-0812">Transmembrane</keyword>
<dbReference type="InterPro" id="IPR006144">
    <property type="entry name" value="Secretion_HlyD_CS"/>
</dbReference>
<dbReference type="GO" id="GO:0016020">
    <property type="term" value="C:membrane"/>
    <property type="evidence" value="ECO:0007669"/>
    <property type="project" value="UniProtKB-SubCell"/>
</dbReference>
<reference evidence="8" key="1">
    <citation type="submission" date="2020-11" db="EMBL/GenBank/DDBJ databases">
        <title>Bacterial whole genome sequence for Caenimonas sp. DR4.4.</title>
        <authorList>
            <person name="Le V."/>
            <person name="Ko S.-R."/>
            <person name="Ahn C.-Y."/>
            <person name="Oh H.-M."/>
        </authorList>
    </citation>
    <scope>NUCLEOTIDE SEQUENCE</scope>
    <source>
        <strain evidence="8">DR4.4</strain>
    </source>
</reference>
<feature type="domain" description="AprE-like beta-barrel" evidence="7">
    <location>
        <begin position="144"/>
        <end position="231"/>
    </location>
</feature>
<dbReference type="PRINTS" id="PR01490">
    <property type="entry name" value="RTXTOXIND"/>
</dbReference>
<keyword evidence="5" id="KW-1133">Transmembrane helix</keyword>
<evidence type="ECO:0000259" key="7">
    <source>
        <dbReference type="Pfam" id="PF26002"/>
    </source>
</evidence>
<comment type="subcellular location">
    <subcellularLocation>
        <location evidence="1">Membrane</location>
        <topology evidence="1">Single-pass membrane protein</topology>
    </subcellularLocation>
</comment>
<comment type="caution">
    <text evidence="8">The sequence shown here is derived from an EMBL/GenBank/DDBJ whole genome shotgun (WGS) entry which is preliminary data.</text>
</comment>